<accession>A0A0S1SIJ9</accession>
<accession>A0A0S1SX76</accession>
<reference evidence="2" key="1">
    <citation type="submission" date="2015-10" db="EMBL/GenBank/DDBJ databases">
        <title>Analysis of five complete genome sequences for members of the class Peribacteria in the recently recognized Peregrinibacteria bacterial phylum.</title>
        <authorList>
            <person name="Anantharaman K."/>
            <person name="Brown C.T."/>
            <person name="Burstein D."/>
            <person name="Castelle C.J."/>
            <person name="Probst A.J."/>
            <person name="Thomas B.C."/>
            <person name="Williams K.H."/>
            <person name="Banfield J.F."/>
        </authorList>
    </citation>
    <scope>NUCLEOTIDE SEQUENCE [LARGE SCALE GENOMIC DNA]</scope>
</reference>
<evidence type="ECO:0000313" key="2">
    <source>
        <dbReference type="Proteomes" id="UP000069135"/>
    </source>
</evidence>
<proteinExistence type="predicted"/>
<name>A0A0S1SIJ9_9BACT</name>
<accession>A0A0S1SSM5</accession>
<accession>A0A0S1SMS3</accession>
<organism evidence="1 2">
    <name type="scientific">Candidatus Peribacter riflensis</name>
    <dbReference type="NCBI Taxonomy" id="1735162"/>
    <lineage>
        <taxon>Bacteria</taxon>
        <taxon>Candidatus Peregrinibacteriota</taxon>
        <taxon>Candidatus Peribacteria</taxon>
        <taxon>Candidatus Peribacterales</taxon>
        <taxon>Candidatus Peribacteraceae</taxon>
        <taxon>Candidatus Peribacter</taxon>
    </lineage>
</organism>
<protein>
    <submittedName>
        <fullName evidence="1">Uncharacterized protein</fullName>
    </submittedName>
</protein>
<dbReference type="Proteomes" id="UP000069135">
    <property type="component" value="Chromosome"/>
</dbReference>
<accession>A0A0S1SHG0</accession>
<evidence type="ECO:0000313" key="1">
    <source>
        <dbReference type="EMBL" id="ALM13432.1"/>
    </source>
</evidence>
<dbReference type="KEGG" id="prf:PeribacterA2_0759"/>
<reference evidence="1 2" key="2">
    <citation type="journal article" date="2016" name="PeerJ">
        <title>Analysis of five complete genome sequences for members of the class Peribacteria in the recently recognized Peregrinibacteria bacterial phylum.</title>
        <authorList>
            <person name="Anantharaman K."/>
            <person name="Brown C.T."/>
            <person name="Burstein D."/>
            <person name="Castelle C.J."/>
            <person name="Probst A.J."/>
            <person name="Thomas B.C."/>
            <person name="Williams K.H."/>
            <person name="Banfield J.F."/>
        </authorList>
    </citation>
    <scope>NUCLEOTIDE SEQUENCE [LARGE SCALE GENOMIC DNA]</scope>
    <source>
        <strain evidence="1">RIFOXYD1_FULL_PER-ii_59_16</strain>
    </source>
</reference>
<dbReference type="EMBL" id="CP013065">
    <property type="protein sequence ID" value="ALM13432.1"/>
    <property type="molecule type" value="Genomic_DNA"/>
</dbReference>
<sequence length="140" mass="15881">MSIADVELGLPPSPTAPFPERMEERDGMLMTVQKRIRFEVFLIVGHAGVCMDFGCHSQAEFELEQYGPRTINTFIRRIDGFLKQDSMEQEYGGPIPQEVRDAIGTYVFSLDDGVSRNIDFRLGSISLCGRTICDTWRAQR</sequence>
<dbReference type="AlphaFoldDB" id="A0A0S1SIJ9"/>
<dbReference type="STRING" id="1735162.PeribacterB2_0761"/>
<gene>
    <name evidence="1" type="ORF">PeribacterD1_0761</name>
</gene>